<comment type="caution">
    <text evidence="3">The sequence shown here is derived from an EMBL/GenBank/DDBJ whole genome shotgun (WGS) entry which is preliminary data.</text>
</comment>
<dbReference type="RefSeq" id="WP_007365468.1">
    <property type="nucleotide sequence ID" value="NZ_ACLR01000170.1"/>
</dbReference>
<proteinExistence type="predicted"/>
<feature type="domain" description="Outer membrane protein beta-barrel" evidence="2">
    <location>
        <begin position="29"/>
        <end position="192"/>
    </location>
</feature>
<dbReference type="AlphaFoldDB" id="C2MC72"/>
<accession>C2MC72</accession>
<gene>
    <name evidence="3" type="ORF">PORUE0001_0849</name>
</gene>
<dbReference type="OrthoDB" id="1012425at2"/>
<dbReference type="Pfam" id="PF13568">
    <property type="entry name" value="OMP_b-brl_2"/>
    <property type="match status" value="1"/>
</dbReference>
<name>C2MC72_9PORP</name>
<dbReference type="Proteomes" id="UP000003303">
    <property type="component" value="Unassembled WGS sequence"/>
</dbReference>
<keyword evidence="1" id="KW-0732">Signal</keyword>
<sequence length="229" mass="24893">MTRLRTLLLSLVALCALGGTAQAQMPLRIYVDAAPLFNLSQAKTLQDVSENKVFVGYRLGAGLDVNVGKMMYVGTGLSLAMKGNQYTVLDLMGKSGDIKVYSHYMQIPINVGVRLNVTPRIGCSIEAGPYFAYALGATVSQGKILDDIQKTYNVYKDGILGMDSAKLKRYDIGLGAKAKVTFGSWYGMLGADLGFVDELKLEKNDPKIEKLGQKAMRNTSFYLGAGFTF</sequence>
<protein>
    <recommendedName>
        <fullName evidence="2">Outer membrane protein beta-barrel domain-containing protein</fullName>
    </recommendedName>
</protein>
<reference evidence="3 4" key="1">
    <citation type="submission" date="2009-04" db="EMBL/GenBank/DDBJ databases">
        <authorList>
            <person name="Sebastian Y."/>
            <person name="Madupu R."/>
            <person name="Durkin A.S."/>
            <person name="Torralba M."/>
            <person name="Methe B."/>
            <person name="Sutton G.G."/>
            <person name="Strausberg R.L."/>
            <person name="Nelson K.E."/>
        </authorList>
    </citation>
    <scope>NUCLEOTIDE SEQUENCE [LARGE SCALE GENOMIC DNA]</scope>
    <source>
        <strain evidence="3 4">60-3</strain>
    </source>
</reference>
<feature type="chain" id="PRO_5002916518" description="Outer membrane protein beta-barrel domain-containing protein" evidence="1">
    <location>
        <begin position="24"/>
        <end position="229"/>
    </location>
</feature>
<evidence type="ECO:0000313" key="4">
    <source>
        <dbReference type="Proteomes" id="UP000003303"/>
    </source>
</evidence>
<evidence type="ECO:0000256" key="1">
    <source>
        <dbReference type="SAM" id="SignalP"/>
    </source>
</evidence>
<keyword evidence="4" id="KW-1185">Reference proteome</keyword>
<dbReference type="EMBL" id="ACLR01000170">
    <property type="protein sequence ID" value="EEK16669.1"/>
    <property type="molecule type" value="Genomic_DNA"/>
</dbReference>
<dbReference type="InterPro" id="IPR025665">
    <property type="entry name" value="Beta-barrel_OMP_2"/>
</dbReference>
<evidence type="ECO:0000313" key="3">
    <source>
        <dbReference type="EMBL" id="EEK16669.1"/>
    </source>
</evidence>
<organism evidence="3 4">
    <name type="scientific">Porphyromonas uenonis 60-3</name>
    <dbReference type="NCBI Taxonomy" id="596327"/>
    <lineage>
        <taxon>Bacteria</taxon>
        <taxon>Pseudomonadati</taxon>
        <taxon>Bacteroidota</taxon>
        <taxon>Bacteroidia</taxon>
        <taxon>Bacteroidales</taxon>
        <taxon>Porphyromonadaceae</taxon>
        <taxon>Porphyromonas</taxon>
    </lineage>
</organism>
<feature type="signal peptide" evidence="1">
    <location>
        <begin position="1"/>
        <end position="23"/>
    </location>
</feature>
<evidence type="ECO:0000259" key="2">
    <source>
        <dbReference type="Pfam" id="PF13568"/>
    </source>
</evidence>
<dbReference type="STRING" id="596327.PORUE0001_0849"/>